<keyword evidence="3" id="KW-1185">Reference proteome</keyword>
<protein>
    <recommendedName>
        <fullName evidence="1">2EXR domain-containing protein</fullName>
    </recommendedName>
</protein>
<accession>A0A6A6XH64</accession>
<dbReference type="Proteomes" id="UP000799757">
    <property type="component" value="Unassembled WGS sequence"/>
</dbReference>
<sequence>RNQRESPFLRLPTEIRRIIYEFALGGKHYTTGKKLGRKLPNSKFLAGPHPLALLSVCQQIYDETALLPFSVNSFSFQLDLDLSKWADELLPGQRDAVTAFRF</sequence>
<evidence type="ECO:0000259" key="1">
    <source>
        <dbReference type="Pfam" id="PF20150"/>
    </source>
</evidence>
<evidence type="ECO:0000313" key="3">
    <source>
        <dbReference type="Proteomes" id="UP000799757"/>
    </source>
</evidence>
<dbReference type="EMBL" id="MU001847">
    <property type="protein sequence ID" value="KAF2795816.1"/>
    <property type="molecule type" value="Genomic_DNA"/>
</dbReference>
<dbReference type="PANTHER" id="PTHR38790">
    <property type="entry name" value="2EXR DOMAIN-CONTAINING PROTEIN-RELATED"/>
    <property type="match status" value="1"/>
</dbReference>
<proteinExistence type="predicted"/>
<dbReference type="OrthoDB" id="5413827at2759"/>
<reference evidence="2" key="1">
    <citation type="journal article" date="2020" name="Stud. Mycol.">
        <title>101 Dothideomycetes genomes: a test case for predicting lifestyles and emergence of pathogens.</title>
        <authorList>
            <person name="Haridas S."/>
            <person name="Albert R."/>
            <person name="Binder M."/>
            <person name="Bloem J."/>
            <person name="Labutti K."/>
            <person name="Salamov A."/>
            <person name="Andreopoulos B."/>
            <person name="Baker S."/>
            <person name="Barry K."/>
            <person name="Bills G."/>
            <person name="Bluhm B."/>
            <person name="Cannon C."/>
            <person name="Castanera R."/>
            <person name="Culley D."/>
            <person name="Daum C."/>
            <person name="Ezra D."/>
            <person name="Gonzalez J."/>
            <person name="Henrissat B."/>
            <person name="Kuo A."/>
            <person name="Liang C."/>
            <person name="Lipzen A."/>
            <person name="Lutzoni F."/>
            <person name="Magnuson J."/>
            <person name="Mondo S."/>
            <person name="Nolan M."/>
            <person name="Ohm R."/>
            <person name="Pangilinan J."/>
            <person name="Park H.-J."/>
            <person name="Ramirez L."/>
            <person name="Alfaro M."/>
            <person name="Sun H."/>
            <person name="Tritt A."/>
            <person name="Yoshinaga Y."/>
            <person name="Zwiers L.-H."/>
            <person name="Turgeon B."/>
            <person name="Goodwin S."/>
            <person name="Spatafora J."/>
            <person name="Crous P."/>
            <person name="Grigoriev I."/>
        </authorList>
    </citation>
    <scope>NUCLEOTIDE SEQUENCE</scope>
    <source>
        <strain evidence="2">CBS 109.77</strain>
    </source>
</reference>
<dbReference type="AlphaFoldDB" id="A0A6A6XH64"/>
<dbReference type="Pfam" id="PF20150">
    <property type="entry name" value="2EXR"/>
    <property type="match status" value="1"/>
</dbReference>
<feature type="domain" description="2EXR" evidence="1">
    <location>
        <begin position="7"/>
        <end position="70"/>
    </location>
</feature>
<dbReference type="PANTHER" id="PTHR38790:SF4">
    <property type="entry name" value="2EXR DOMAIN-CONTAINING PROTEIN"/>
    <property type="match status" value="1"/>
</dbReference>
<dbReference type="InterPro" id="IPR045518">
    <property type="entry name" value="2EXR"/>
</dbReference>
<organism evidence="2 3">
    <name type="scientific">Melanomma pulvis-pyrius CBS 109.77</name>
    <dbReference type="NCBI Taxonomy" id="1314802"/>
    <lineage>
        <taxon>Eukaryota</taxon>
        <taxon>Fungi</taxon>
        <taxon>Dikarya</taxon>
        <taxon>Ascomycota</taxon>
        <taxon>Pezizomycotina</taxon>
        <taxon>Dothideomycetes</taxon>
        <taxon>Pleosporomycetidae</taxon>
        <taxon>Pleosporales</taxon>
        <taxon>Melanommataceae</taxon>
        <taxon>Melanomma</taxon>
    </lineage>
</organism>
<evidence type="ECO:0000313" key="2">
    <source>
        <dbReference type="EMBL" id="KAF2795816.1"/>
    </source>
</evidence>
<name>A0A6A6XH64_9PLEO</name>
<feature type="non-terminal residue" evidence="2">
    <location>
        <position position="1"/>
    </location>
</feature>
<feature type="non-terminal residue" evidence="2">
    <location>
        <position position="102"/>
    </location>
</feature>
<gene>
    <name evidence="2" type="ORF">K505DRAFT_191384</name>
</gene>